<dbReference type="EC" id="1.1.2.4" evidence="7"/>
<dbReference type="EMBL" id="MHWP01000020">
    <property type="protein sequence ID" value="OHB10197.1"/>
    <property type="molecule type" value="Genomic_DNA"/>
</dbReference>
<dbReference type="InterPro" id="IPR036318">
    <property type="entry name" value="FAD-bd_PCMH-like_sf"/>
</dbReference>
<keyword evidence="3" id="KW-0285">Flavoprotein</keyword>
<evidence type="ECO:0000256" key="7">
    <source>
        <dbReference type="ARBA" id="ARBA00038897"/>
    </source>
</evidence>
<dbReference type="Gene3D" id="1.10.45.10">
    <property type="entry name" value="Vanillyl-alcohol Oxidase, Chain A, domain 4"/>
    <property type="match status" value="1"/>
</dbReference>
<keyword evidence="4" id="KW-0274">FAD</keyword>
<gene>
    <name evidence="9" type="ORF">A3H60_02830</name>
</gene>
<dbReference type="PANTHER" id="PTHR11748:SF111">
    <property type="entry name" value="D-LACTATE DEHYDROGENASE, MITOCHONDRIAL-RELATED"/>
    <property type="match status" value="1"/>
</dbReference>
<organism evidence="9 10">
    <name type="scientific">Candidatus Zambryskibacteria bacterium RIFCSPLOWO2_02_FULL_44_12b</name>
    <dbReference type="NCBI Taxonomy" id="1802772"/>
    <lineage>
        <taxon>Bacteria</taxon>
        <taxon>Candidatus Zambryskiibacteriota</taxon>
    </lineage>
</organism>
<protein>
    <recommendedName>
        <fullName evidence="7">D-lactate dehydrogenase (cytochrome)</fullName>
        <ecNumber evidence="7">1.1.2.4</ecNumber>
    </recommendedName>
</protein>
<dbReference type="SUPFAM" id="SSF56176">
    <property type="entry name" value="FAD-binding/transporter-associated domain-like"/>
    <property type="match status" value="1"/>
</dbReference>
<evidence type="ECO:0000313" key="9">
    <source>
        <dbReference type="EMBL" id="OHB10197.1"/>
    </source>
</evidence>
<dbReference type="InterPro" id="IPR016169">
    <property type="entry name" value="FAD-bd_PCMH_sub2"/>
</dbReference>
<dbReference type="Proteomes" id="UP000177202">
    <property type="component" value="Unassembled WGS sequence"/>
</dbReference>
<dbReference type="Gene3D" id="3.30.70.2740">
    <property type="match status" value="1"/>
</dbReference>
<accession>A0A1G2ULB1</accession>
<comment type="similarity">
    <text evidence="2">Belongs to the FAD-binding oxidoreductase/transferase type 4 family.</text>
</comment>
<dbReference type="GO" id="GO:0071949">
    <property type="term" value="F:FAD binding"/>
    <property type="evidence" value="ECO:0007669"/>
    <property type="project" value="InterPro"/>
</dbReference>
<name>A0A1G2ULB1_9BACT</name>
<dbReference type="AlphaFoldDB" id="A0A1G2ULB1"/>
<evidence type="ECO:0000256" key="3">
    <source>
        <dbReference type="ARBA" id="ARBA00022630"/>
    </source>
</evidence>
<feature type="domain" description="FAD-binding PCMH-type" evidence="8">
    <location>
        <begin position="30"/>
        <end position="257"/>
    </location>
</feature>
<proteinExistence type="inferred from homology"/>
<dbReference type="SUPFAM" id="SSF55103">
    <property type="entry name" value="FAD-linked oxidases, C-terminal domain"/>
    <property type="match status" value="1"/>
</dbReference>
<reference evidence="9 10" key="1">
    <citation type="journal article" date="2016" name="Nat. Commun.">
        <title>Thousands of microbial genomes shed light on interconnected biogeochemical processes in an aquifer system.</title>
        <authorList>
            <person name="Anantharaman K."/>
            <person name="Brown C.T."/>
            <person name="Hug L.A."/>
            <person name="Sharon I."/>
            <person name="Castelle C.J."/>
            <person name="Probst A.J."/>
            <person name="Thomas B.C."/>
            <person name="Singh A."/>
            <person name="Wilkins M.J."/>
            <person name="Karaoz U."/>
            <person name="Brodie E.L."/>
            <person name="Williams K.H."/>
            <person name="Hubbard S.S."/>
            <person name="Banfield J.F."/>
        </authorList>
    </citation>
    <scope>NUCLEOTIDE SEQUENCE [LARGE SCALE GENOMIC DNA]</scope>
</reference>
<comment type="cofactor">
    <cofactor evidence="1">
        <name>FAD</name>
        <dbReference type="ChEBI" id="CHEBI:57692"/>
    </cofactor>
</comment>
<dbReference type="Gene3D" id="3.40.462.40">
    <property type="entry name" value="FAD-linked oxidase, cap domain/gating helix"/>
    <property type="match status" value="1"/>
</dbReference>
<evidence type="ECO:0000256" key="6">
    <source>
        <dbReference type="ARBA" id="ARBA00023002"/>
    </source>
</evidence>
<dbReference type="GO" id="GO:0008720">
    <property type="term" value="F:D-lactate dehydrogenase (NAD+) activity"/>
    <property type="evidence" value="ECO:0007669"/>
    <property type="project" value="TreeGrafter"/>
</dbReference>
<evidence type="ECO:0000256" key="2">
    <source>
        <dbReference type="ARBA" id="ARBA00008000"/>
    </source>
</evidence>
<dbReference type="Pfam" id="PF01565">
    <property type="entry name" value="FAD_binding_4"/>
    <property type="match status" value="1"/>
</dbReference>
<evidence type="ECO:0000256" key="4">
    <source>
        <dbReference type="ARBA" id="ARBA00022827"/>
    </source>
</evidence>
<keyword evidence="5" id="KW-0809">Transit peptide</keyword>
<dbReference type="InterPro" id="IPR016164">
    <property type="entry name" value="FAD-linked_Oxase-like_C"/>
</dbReference>
<sequence length="539" mass="61212">MNTLTSYGMNVETDSSPETLEKYSRDASIFEVRPKFVAYPKNREEVRELVKWVNENSGESLTVRAAGTDMTGGPLTESVVVDVSKYLNKIGEIDEQIITTEPGVFYRDFEKKTLEKGLILPCYPASKNLCALGGMFGNNCAGEKTLRYGKMEDFVLETKVIFSDGNEYEVKPLSKAELLTKMSQGDFEGEVYRKMNELLISNDELIRNAKPNVSKNSAGYYLWNVWDGQTFDLNKLIVGSQGTLGIVTEMTLRLIPEKKHHDMIALFFKSWDELPQVVNAILPQDPESLETFDEDTLKLGLRFMPEIAKKIGSNFFSFALKFIPEALISARMLGLPKLIVLIEIAEDTEEKVKSKVRNIMEALKPFKVWSRVVEKDSEEEKFWVMRRESFNLLREHVKDKRTAPFIEDFCIKPEKVPEFLPKALKILKDNGIDTNIAGHAGNGNFHIIPLMDLGKQSERDKITTVADKFYDLVAEYEGTITGEHNDGILRTPYLGKMYSPEVLGLFKKTKEIFDPKNIFNPGKKVDGSIGYLKSHITRE</sequence>
<evidence type="ECO:0000256" key="1">
    <source>
        <dbReference type="ARBA" id="ARBA00001974"/>
    </source>
</evidence>
<dbReference type="Pfam" id="PF02913">
    <property type="entry name" value="FAD-oxidase_C"/>
    <property type="match status" value="1"/>
</dbReference>
<dbReference type="PANTHER" id="PTHR11748">
    <property type="entry name" value="D-LACTATE DEHYDROGENASE"/>
    <property type="match status" value="1"/>
</dbReference>
<comment type="caution">
    <text evidence="9">The sequence shown here is derived from an EMBL/GenBank/DDBJ whole genome shotgun (WGS) entry which is preliminary data.</text>
</comment>
<dbReference type="GO" id="GO:0004458">
    <property type="term" value="F:D-lactate dehydrogenase (cytochrome) activity"/>
    <property type="evidence" value="ECO:0007669"/>
    <property type="project" value="UniProtKB-EC"/>
</dbReference>
<dbReference type="STRING" id="1802772.A3H60_02830"/>
<dbReference type="InterPro" id="IPR006094">
    <property type="entry name" value="Oxid_FAD_bind_N"/>
</dbReference>
<evidence type="ECO:0000259" key="8">
    <source>
        <dbReference type="PROSITE" id="PS51387"/>
    </source>
</evidence>
<dbReference type="InterPro" id="IPR016171">
    <property type="entry name" value="Vanillyl_alc_oxidase_C-sub2"/>
</dbReference>
<dbReference type="InterPro" id="IPR004113">
    <property type="entry name" value="FAD-bd_oxidored_4_C"/>
</dbReference>
<evidence type="ECO:0000256" key="5">
    <source>
        <dbReference type="ARBA" id="ARBA00022946"/>
    </source>
</evidence>
<dbReference type="Gene3D" id="3.30.465.10">
    <property type="match status" value="1"/>
</dbReference>
<dbReference type="PROSITE" id="PS51387">
    <property type="entry name" value="FAD_PCMH"/>
    <property type="match status" value="1"/>
</dbReference>
<keyword evidence="6" id="KW-0560">Oxidoreductase</keyword>
<evidence type="ECO:0000313" key="10">
    <source>
        <dbReference type="Proteomes" id="UP000177202"/>
    </source>
</evidence>
<dbReference type="GO" id="GO:1903457">
    <property type="term" value="P:lactate catabolic process"/>
    <property type="evidence" value="ECO:0007669"/>
    <property type="project" value="TreeGrafter"/>
</dbReference>
<dbReference type="InterPro" id="IPR016166">
    <property type="entry name" value="FAD-bd_PCMH"/>
</dbReference>